<evidence type="ECO:0000256" key="6">
    <source>
        <dbReference type="ARBA" id="ARBA00023242"/>
    </source>
</evidence>
<evidence type="ECO:0000256" key="3">
    <source>
        <dbReference type="ARBA" id="ARBA00023125"/>
    </source>
</evidence>
<evidence type="ECO:0000256" key="1">
    <source>
        <dbReference type="ARBA" id="ARBA00004123"/>
    </source>
</evidence>
<accession>A0AAD8IX73</accession>
<sequence>MSSAGAPKRSKAEMEAPREAKGVSRFVEVPRALLPQEEYPSIVAKELYRFLQEDCEGLYMSAGICGDHNHPTGLNVALAFDMDYARWLEEHQRLVNDLRSMVNSQLGDAELRILVDGIMSHYDEIFRLKGIAAKSDVFHMLSGMWKTPAERCFMWLGGFHSSELLKVINQQLMDDPLCERARVIIPGLIRRINNLEAQQKRVEYRSFGGCSGEIEGNNSEIGGCSGGCMSSSTAAKENNLGSNITLTLLIVTWIAIFEYSLCKIEEVE</sequence>
<keyword evidence="9" id="KW-1185">Reference proteome</keyword>
<comment type="subcellular location">
    <subcellularLocation>
        <location evidence="1">Nucleus</location>
    </subcellularLocation>
</comment>
<dbReference type="GO" id="GO:0043565">
    <property type="term" value="F:sequence-specific DNA binding"/>
    <property type="evidence" value="ECO:0007669"/>
    <property type="project" value="InterPro"/>
</dbReference>
<keyword evidence="6" id="KW-0539">Nucleus</keyword>
<protein>
    <recommendedName>
        <fullName evidence="7">DOG1 domain-containing protein</fullName>
    </recommendedName>
</protein>
<dbReference type="Pfam" id="PF14144">
    <property type="entry name" value="DOG1"/>
    <property type="match status" value="1"/>
</dbReference>
<evidence type="ECO:0000313" key="8">
    <source>
        <dbReference type="EMBL" id="KAK1392471.1"/>
    </source>
</evidence>
<feature type="domain" description="DOG1" evidence="7">
    <location>
        <begin position="77"/>
        <end position="268"/>
    </location>
</feature>
<comment type="caution">
    <text evidence="8">The sequence shown here is derived from an EMBL/GenBank/DDBJ whole genome shotgun (WGS) entry which is preliminary data.</text>
</comment>
<gene>
    <name evidence="8" type="ORF">POM88_011527</name>
</gene>
<dbReference type="PROSITE" id="PS51806">
    <property type="entry name" value="DOG1"/>
    <property type="match status" value="1"/>
</dbReference>
<proteinExistence type="predicted"/>
<organism evidence="8 9">
    <name type="scientific">Heracleum sosnowskyi</name>
    <dbReference type="NCBI Taxonomy" id="360622"/>
    <lineage>
        <taxon>Eukaryota</taxon>
        <taxon>Viridiplantae</taxon>
        <taxon>Streptophyta</taxon>
        <taxon>Embryophyta</taxon>
        <taxon>Tracheophyta</taxon>
        <taxon>Spermatophyta</taxon>
        <taxon>Magnoliopsida</taxon>
        <taxon>eudicotyledons</taxon>
        <taxon>Gunneridae</taxon>
        <taxon>Pentapetalae</taxon>
        <taxon>asterids</taxon>
        <taxon>campanulids</taxon>
        <taxon>Apiales</taxon>
        <taxon>Apiaceae</taxon>
        <taxon>Apioideae</taxon>
        <taxon>apioid superclade</taxon>
        <taxon>Tordylieae</taxon>
        <taxon>Tordyliinae</taxon>
        <taxon>Heracleum</taxon>
    </lineage>
</organism>
<evidence type="ECO:0000313" key="9">
    <source>
        <dbReference type="Proteomes" id="UP001237642"/>
    </source>
</evidence>
<name>A0AAD8IX73_9APIA</name>
<dbReference type="GO" id="GO:0005634">
    <property type="term" value="C:nucleus"/>
    <property type="evidence" value="ECO:0007669"/>
    <property type="project" value="UniProtKB-SubCell"/>
</dbReference>
<dbReference type="PANTHER" id="PTHR45693">
    <property type="entry name" value="TRANSCRIPTION FACTOR TGA9"/>
    <property type="match status" value="1"/>
</dbReference>
<dbReference type="AlphaFoldDB" id="A0AAD8IX73"/>
<keyword evidence="5" id="KW-0804">Transcription</keyword>
<dbReference type="Proteomes" id="UP001237642">
    <property type="component" value="Unassembled WGS sequence"/>
</dbReference>
<keyword evidence="3" id="KW-0238">DNA-binding</keyword>
<dbReference type="GO" id="GO:0006351">
    <property type="term" value="P:DNA-templated transcription"/>
    <property type="evidence" value="ECO:0007669"/>
    <property type="project" value="InterPro"/>
</dbReference>
<reference evidence="8" key="1">
    <citation type="submission" date="2023-02" db="EMBL/GenBank/DDBJ databases">
        <title>Genome of toxic invasive species Heracleum sosnowskyi carries increased number of genes despite the absence of recent whole-genome duplications.</title>
        <authorList>
            <person name="Schelkunov M."/>
            <person name="Shtratnikova V."/>
            <person name="Makarenko M."/>
            <person name="Klepikova A."/>
            <person name="Omelchenko D."/>
            <person name="Novikova G."/>
            <person name="Obukhova E."/>
            <person name="Bogdanov V."/>
            <person name="Penin A."/>
            <person name="Logacheva M."/>
        </authorList>
    </citation>
    <scope>NUCLEOTIDE SEQUENCE</scope>
    <source>
        <strain evidence="8">Hsosn_3</strain>
        <tissue evidence="8">Leaf</tissue>
    </source>
</reference>
<dbReference type="InterPro" id="IPR025422">
    <property type="entry name" value="TGA_domain"/>
</dbReference>
<reference evidence="8" key="2">
    <citation type="submission" date="2023-05" db="EMBL/GenBank/DDBJ databases">
        <authorList>
            <person name="Schelkunov M.I."/>
        </authorList>
    </citation>
    <scope>NUCLEOTIDE SEQUENCE</scope>
    <source>
        <strain evidence="8">Hsosn_3</strain>
        <tissue evidence="8">Leaf</tissue>
    </source>
</reference>
<dbReference type="PANTHER" id="PTHR45693:SF1">
    <property type="entry name" value="TRANSCRIPTION FACTOR PERIANTHIA"/>
    <property type="match status" value="1"/>
</dbReference>
<dbReference type="EMBL" id="JAUIZM010000003">
    <property type="protein sequence ID" value="KAK1392471.1"/>
    <property type="molecule type" value="Genomic_DNA"/>
</dbReference>
<evidence type="ECO:0000256" key="4">
    <source>
        <dbReference type="ARBA" id="ARBA00023159"/>
    </source>
</evidence>
<keyword evidence="4" id="KW-0010">Activator</keyword>
<evidence type="ECO:0000256" key="5">
    <source>
        <dbReference type="ARBA" id="ARBA00023163"/>
    </source>
</evidence>
<evidence type="ECO:0000256" key="2">
    <source>
        <dbReference type="ARBA" id="ARBA00023015"/>
    </source>
</evidence>
<keyword evidence="2" id="KW-0805">Transcription regulation</keyword>
<evidence type="ECO:0000259" key="7">
    <source>
        <dbReference type="PROSITE" id="PS51806"/>
    </source>
</evidence>